<accession>A0A2A9M2N2</accession>
<dbReference type="EMBL" id="NWUJ01000012">
    <property type="protein sequence ID" value="PFH32199.1"/>
    <property type="molecule type" value="Genomic_DNA"/>
</dbReference>
<name>A0A2A9M2N2_BESBE</name>
<feature type="compositionally biased region" description="Low complexity" evidence="7">
    <location>
        <begin position="56"/>
        <end position="88"/>
    </location>
</feature>
<dbReference type="GO" id="GO:0005737">
    <property type="term" value="C:cytoplasm"/>
    <property type="evidence" value="ECO:0007669"/>
    <property type="project" value="TreeGrafter"/>
</dbReference>
<feature type="region of interest" description="Disordered" evidence="7">
    <location>
        <begin position="56"/>
        <end position="95"/>
    </location>
</feature>
<dbReference type="Gene3D" id="3.50.50.60">
    <property type="entry name" value="FAD/NAD(P)-binding domain"/>
    <property type="match status" value="1"/>
</dbReference>
<dbReference type="Gene3D" id="3.30.9.10">
    <property type="entry name" value="D-Amino Acid Oxidase, subunit A, domain 2"/>
    <property type="match status" value="1"/>
</dbReference>
<protein>
    <submittedName>
        <fullName evidence="8">FAD Malate-dehydrogenase (MDH-FAD)</fullName>
    </submittedName>
</protein>
<gene>
    <name evidence="8" type="ORF">BESB_021400</name>
</gene>
<dbReference type="VEuPathDB" id="ToxoDB:BESB_021400"/>
<comment type="cofactor">
    <cofactor evidence="1">
        <name>FAD</name>
        <dbReference type="ChEBI" id="CHEBI:57692"/>
    </cofactor>
</comment>
<evidence type="ECO:0000256" key="6">
    <source>
        <dbReference type="ARBA" id="ARBA00023002"/>
    </source>
</evidence>
<evidence type="ECO:0000256" key="7">
    <source>
        <dbReference type="SAM" id="MobiDB-lite"/>
    </source>
</evidence>
<reference evidence="8 9" key="1">
    <citation type="submission" date="2017-09" db="EMBL/GenBank/DDBJ databases">
        <title>Genome sequencing of Besnoitia besnoiti strain Bb-Ger1.</title>
        <authorList>
            <person name="Schares G."/>
            <person name="Venepally P."/>
            <person name="Lorenzi H.A."/>
        </authorList>
    </citation>
    <scope>NUCLEOTIDE SEQUENCE [LARGE SCALE GENOMIC DNA]</scope>
    <source>
        <strain evidence="8 9">Bb-Ger1</strain>
    </source>
</reference>
<sequence length="551" mass="60216">MAAALRYLTSALAPGGSLLSSNSRRQLPPLLLTHSSQLRSSCTRWFSSANAARSATAASPASRTPDAAAAPAQQAPPSAAAGAAPSQSKSHGISTGRHSADVYDVFIVGGGVTGTALLYELCKFTDLKKIGLVERRPSFAVVASCPRNNSQTIHCGDIETNYTIEKARTVKRQADMLRNYATKLPPAERDAVVQRMQKMALAIGDTECEFMEKRFNVFKNVFTNMQFIDKKKIAEVEPRVGMKNAHSLRPDSAAAIFIPNEYSAVNYFHLAASFVDQAKQCATGKQVDIHTSTELLELKHDGDTFHIKTTRGTERARFVVVSACGQSLLLAQRMGYGLNFSCLPMAGSFYFAPEMLNGKVYTCQDPRLPFAAVHGDPDLVAVGKTRFGPTALPLPMLERYNASTISDFLQVINPDFDLAKVYLDLLGTSHMRNYVMRNFLFEVPKLNTVLFANDVRKIVPSIKAEDLTYAKGYGGVRPQLIDKHQKKLLLGEGKINPGTGIIFNITPSPGGTTCLGNAELDMRTICKRLGATVDEKLFRQTLLEGEYPVTY</sequence>
<dbReference type="OrthoDB" id="498204at2759"/>
<dbReference type="RefSeq" id="XP_029216208.1">
    <property type="nucleotide sequence ID" value="XM_029360849.1"/>
</dbReference>
<evidence type="ECO:0000256" key="4">
    <source>
        <dbReference type="ARBA" id="ARBA00022630"/>
    </source>
</evidence>
<dbReference type="GO" id="GO:0047545">
    <property type="term" value="F:(S)-2-hydroxyglutarate dehydrogenase activity"/>
    <property type="evidence" value="ECO:0007669"/>
    <property type="project" value="TreeGrafter"/>
</dbReference>
<evidence type="ECO:0000256" key="1">
    <source>
        <dbReference type="ARBA" id="ARBA00001974"/>
    </source>
</evidence>
<dbReference type="GO" id="GO:0006099">
    <property type="term" value="P:tricarboxylic acid cycle"/>
    <property type="evidence" value="ECO:0007669"/>
    <property type="project" value="UniProtKB-UniPathway"/>
</dbReference>
<dbReference type="SUPFAM" id="SSF51905">
    <property type="entry name" value="FAD/NAD(P)-binding domain"/>
    <property type="match status" value="1"/>
</dbReference>
<dbReference type="InterPro" id="IPR006231">
    <property type="entry name" value="MQO"/>
</dbReference>
<evidence type="ECO:0000313" key="9">
    <source>
        <dbReference type="Proteomes" id="UP000224006"/>
    </source>
</evidence>
<dbReference type="InterPro" id="IPR036188">
    <property type="entry name" value="FAD/NAD-bd_sf"/>
</dbReference>
<organism evidence="8 9">
    <name type="scientific">Besnoitia besnoiti</name>
    <name type="common">Apicomplexan protozoan</name>
    <dbReference type="NCBI Taxonomy" id="94643"/>
    <lineage>
        <taxon>Eukaryota</taxon>
        <taxon>Sar</taxon>
        <taxon>Alveolata</taxon>
        <taxon>Apicomplexa</taxon>
        <taxon>Conoidasida</taxon>
        <taxon>Coccidia</taxon>
        <taxon>Eucoccidiorida</taxon>
        <taxon>Eimeriorina</taxon>
        <taxon>Sarcocystidae</taxon>
        <taxon>Besnoitia</taxon>
    </lineage>
</organism>
<comment type="pathway">
    <text evidence="2">Carbohydrate metabolism; tricarboxylic acid cycle.</text>
</comment>
<dbReference type="PANTHER" id="PTHR43104:SF2">
    <property type="entry name" value="L-2-HYDROXYGLUTARATE DEHYDROGENASE, MITOCHONDRIAL"/>
    <property type="match status" value="1"/>
</dbReference>
<evidence type="ECO:0000256" key="3">
    <source>
        <dbReference type="ARBA" id="ARBA00022532"/>
    </source>
</evidence>
<evidence type="ECO:0000313" key="8">
    <source>
        <dbReference type="EMBL" id="PFH32199.1"/>
    </source>
</evidence>
<dbReference type="Pfam" id="PF06039">
    <property type="entry name" value="Mqo"/>
    <property type="match status" value="1"/>
</dbReference>
<evidence type="ECO:0000256" key="5">
    <source>
        <dbReference type="ARBA" id="ARBA00022827"/>
    </source>
</evidence>
<dbReference type="KEGG" id="bbes:BESB_021400"/>
<dbReference type="PANTHER" id="PTHR43104">
    <property type="entry name" value="L-2-HYDROXYGLUTARATE DEHYDROGENASE, MITOCHONDRIAL"/>
    <property type="match status" value="1"/>
</dbReference>
<dbReference type="UniPathway" id="UPA00223"/>
<keyword evidence="3" id="KW-0816">Tricarboxylic acid cycle</keyword>
<proteinExistence type="predicted"/>
<dbReference type="Proteomes" id="UP000224006">
    <property type="component" value="Chromosome XI"/>
</dbReference>
<dbReference type="GO" id="GO:0008924">
    <property type="term" value="F:L-malate dehydrogenase (quinone) activity"/>
    <property type="evidence" value="ECO:0007669"/>
    <property type="project" value="InterPro"/>
</dbReference>
<keyword evidence="4" id="KW-0285">Flavoprotein</keyword>
<dbReference type="STRING" id="94643.A0A2A9M2N2"/>
<keyword evidence="6" id="KW-0560">Oxidoreductase</keyword>
<comment type="caution">
    <text evidence="8">The sequence shown here is derived from an EMBL/GenBank/DDBJ whole genome shotgun (WGS) entry which is preliminary data.</text>
</comment>
<keyword evidence="5" id="KW-0274">FAD</keyword>
<keyword evidence="9" id="KW-1185">Reference proteome</keyword>
<evidence type="ECO:0000256" key="2">
    <source>
        <dbReference type="ARBA" id="ARBA00005163"/>
    </source>
</evidence>
<dbReference type="AlphaFoldDB" id="A0A2A9M2N2"/>
<dbReference type="GeneID" id="40307201"/>